<keyword evidence="1" id="KW-0732">Signal</keyword>
<dbReference type="Gene3D" id="2.40.160.170">
    <property type="match status" value="1"/>
</dbReference>
<feature type="signal peptide" evidence="1">
    <location>
        <begin position="1"/>
        <end position="23"/>
    </location>
</feature>
<comment type="caution">
    <text evidence="2">The sequence shown here is derived from an EMBL/GenBank/DDBJ whole genome shotgun (WGS) entry which is preliminary data.</text>
</comment>
<feature type="chain" id="PRO_5017747932" description="Outer membrane protein" evidence="1">
    <location>
        <begin position="24"/>
        <end position="230"/>
    </location>
</feature>
<dbReference type="AlphaFoldDB" id="A0A3D9DX60"/>
<reference evidence="2 3" key="1">
    <citation type="submission" date="2018-07" db="EMBL/GenBank/DDBJ databases">
        <title>Genomic Encyclopedia of Type Strains, Phase IV (KMG-IV): sequencing the most valuable type-strain genomes for metagenomic binning, comparative biology and taxonomic classification.</title>
        <authorList>
            <person name="Goeker M."/>
        </authorList>
    </citation>
    <scope>NUCLEOTIDE SEQUENCE [LARGE SCALE GENOMIC DNA]</scope>
    <source>
        <strain evidence="2 3">DSM 14324</strain>
    </source>
</reference>
<dbReference type="OrthoDB" id="517121at2"/>
<proteinExistence type="predicted"/>
<dbReference type="EMBL" id="QRDJ01000007">
    <property type="protein sequence ID" value="REC95281.1"/>
    <property type="molecule type" value="Genomic_DNA"/>
</dbReference>
<sequence>MRRIATAVITGSLLLVTSAAAMADDHWSVAGSAGTTGLGANVSWRFHDHFALTAGYSGYNYDDLEHTNGDVTYKGEVDMDIYSLKLDIYPWVNSGFFISAGAVKPDVQLKAVGRYTGDGALEDFGISGDAGNARLNGRAKLSDNVEPYLGIGWRNSSKQGLGFYAEAGAFWIDPSVSLTPRGDIFDSSVTGPAARAAVDQEVRNQEDDLRSDLNKYNVYPVAVIGIEYTF</sequence>
<name>A0A3D9DX60_9GAMM</name>
<accession>A0A3D9DX60</accession>
<keyword evidence="3" id="KW-1185">Reference proteome</keyword>
<dbReference type="RefSeq" id="WP_115854342.1">
    <property type="nucleotide sequence ID" value="NZ_QRDJ01000007.1"/>
</dbReference>
<gene>
    <name evidence="2" type="ORF">C8D72_2117</name>
</gene>
<evidence type="ECO:0000313" key="3">
    <source>
        <dbReference type="Proteomes" id="UP000256334"/>
    </source>
</evidence>
<evidence type="ECO:0000256" key="1">
    <source>
        <dbReference type="SAM" id="SignalP"/>
    </source>
</evidence>
<evidence type="ECO:0008006" key="4">
    <source>
        <dbReference type="Google" id="ProtNLM"/>
    </source>
</evidence>
<protein>
    <recommendedName>
        <fullName evidence="4">Outer membrane protein</fullName>
    </recommendedName>
</protein>
<organism evidence="2 3">
    <name type="scientific">Kushneria indalinina DSM 14324</name>
    <dbReference type="NCBI Taxonomy" id="1122140"/>
    <lineage>
        <taxon>Bacteria</taxon>
        <taxon>Pseudomonadati</taxon>
        <taxon>Pseudomonadota</taxon>
        <taxon>Gammaproteobacteria</taxon>
        <taxon>Oceanospirillales</taxon>
        <taxon>Halomonadaceae</taxon>
        <taxon>Kushneria</taxon>
    </lineage>
</organism>
<dbReference type="Proteomes" id="UP000256334">
    <property type="component" value="Unassembled WGS sequence"/>
</dbReference>
<evidence type="ECO:0000313" key="2">
    <source>
        <dbReference type="EMBL" id="REC95281.1"/>
    </source>
</evidence>